<comment type="caution">
    <text evidence="1">The sequence shown here is derived from an EMBL/GenBank/DDBJ whole genome shotgun (WGS) entry which is preliminary data.</text>
</comment>
<dbReference type="AlphaFoldDB" id="A0ABC8KZ27"/>
<evidence type="ECO:0000313" key="2">
    <source>
        <dbReference type="Proteomes" id="UP001642260"/>
    </source>
</evidence>
<protein>
    <submittedName>
        <fullName evidence="1">Uncharacterized protein</fullName>
    </submittedName>
</protein>
<organism evidence="1 2">
    <name type="scientific">Eruca vesicaria subsp. sativa</name>
    <name type="common">Garden rocket</name>
    <name type="synonym">Eruca sativa</name>
    <dbReference type="NCBI Taxonomy" id="29727"/>
    <lineage>
        <taxon>Eukaryota</taxon>
        <taxon>Viridiplantae</taxon>
        <taxon>Streptophyta</taxon>
        <taxon>Embryophyta</taxon>
        <taxon>Tracheophyta</taxon>
        <taxon>Spermatophyta</taxon>
        <taxon>Magnoliopsida</taxon>
        <taxon>eudicotyledons</taxon>
        <taxon>Gunneridae</taxon>
        <taxon>Pentapetalae</taxon>
        <taxon>rosids</taxon>
        <taxon>malvids</taxon>
        <taxon>Brassicales</taxon>
        <taxon>Brassicaceae</taxon>
        <taxon>Brassiceae</taxon>
        <taxon>Eruca</taxon>
    </lineage>
</organism>
<sequence>MYCINTFTTYSENVIMDKLNLLITLFETGYETAGRKHIELIKTILDEDHLEMLNASQFGKLLKMGVDIFY</sequence>
<feature type="non-terminal residue" evidence="1">
    <location>
        <position position="70"/>
    </location>
</feature>
<gene>
    <name evidence="1" type="ORF">ERUC_LOCUS28955</name>
</gene>
<dbReference type="EMBL" id="CAKOAT010354043">
    <property type="protein sequence ID" value="CAH8363199.1"/>
    <property type="molecule type" value="Genomic_DNA"/>
</dbReference>
<evidence type="ECO:0000313" key="1">
    <source>
        <dbReference type="EMBL" id="CAH8363199.1"/>
    </source>
</evidence>
<reference evidence="1 2" key="1">
    <citation type="submission" date="2022-03" db="EMBL/GenBank/DDBJ databases">
        <authorList>
            <person name="Macdonald S."/>
            <person name="Ahmed S."/>
            <person name="Newling K."/>
        </authorList>
    </citation>
    <scope>NUCLEOTIDE SEQUENCE [LARGE SCALE GENOMIC DNA]</scope>
</reference>
<name>A0ABC8KZ27_ERUVS</name>
<dbReference type="Proteomes" id="UP001642260">
    <property type="component" value="Unassembled WGS sequence"/>
</dbReference>
<keyword evidence="2" id="KW-1185">Reference proteome</keyword>
<proteinExistence type="predicted"/>
<accession>A0ABC8KZ27</accession>